<dbReference type="EMBL" id="MJBS01000009">
    <property type="protein sequence ID" value="OHF03052.1"/>
    <property type="molecule type" value="Genomic_DNA"/>
</dbReference>
<keyword evidence="2" id="KW-1185">Reference proteome</keyword>
<evidence type="ECO:0000313" key="1">
    <source>
        <dbReference type="EMBL" id="OHF03052.1"/>
    </source>
</evidence>
<dbReference type="AlphaFoldDB" id="A0A1G4BNN1"/>
<evidence type="ECO:0000313" key="2">
    <source>
        <dbReference type="Proteomes" id="UP000176998"/>
    </source>
</evidence>
<protein>
    <submittedName>
        <fullName evidence="1">Uncharacterized protein</fullName>
    </submittedName>
</protein>
<gene>
    <name evidence="1" type="ORF">CORC01_01810</name>
</gene>
<dbReference type="Proteomes" id="UP000176998">
    <property type="component" value="Unassembled WGS sequence"/>
</dbReference>
<dbReference type="GeneID" id="34554974"/>
<accession>A0A1G4BNN1</accession>
<organism evidence="1 2">
    <name type="scientific">Colletotrichum orchidophilum</name>
    <dbReference type="NCBI Taxonomy" id="1209926"/>
    <lineage>
        <taxon>Eukaryota</taxon>
        <taxon>Fungi</taxon>
        <taxon>Dikarya</taxon>
        <taxon>Ascomycota</taxon>
        <taxon>Pezizomycotina</taxon>
        <taxon>Sordariomycetes</taxon>
        <taxon>Hypocreomycetidae</taxon>
        <taxon>Glomerellales</taxon>
        <taxon>Glomerellaceae</taxon>
        <taxon>Colletotrichum</taxon>
    </lineage>
</organism>
<sequence>MTRYLAGIPRLAGDNKFLAMSEFFPVLLLHHLPALHDHLVWSRLQQHI</sequence>
<name>A0A1G4BNN1_9PEZI</name>
<proteinExistence type="predicted"/>
<dbReference type="RefSeq" id="XP_022480190.1">
    <property type="nucleotide sequence ID" value="XM_022613464.1"/>
</dbReference>
<reference evidence="1 2" key="1">
    <citation type="submission" date="2016-09" db="EMBL/GenBank/DDBJ databases">
        <authorList>
            <person name="Capua I."/>
            <person name="De Benedictis P."/>
            <person name="Joannis T."/>
            <person name="Lombin L.H."/>
            <person name="Cattoli G."/>
        </authorList>
    </citation>
    <scope>NUCLEOTIDE SEQUENCE [LARGE SCALE GENOMIC DNA]</scope>
    <source>
        <strain evidence="1 2">IMI 309357</strain>
    </source>
</reference>
<comment type="caution">
    <text evidence="1">The sequence shown here is derived from an EMBL/GenBank/DDBJ whole genome shotgun (WGS) entry which is preliminary data.</text>
</comment>